<feature type="transmembrane region" description="Helical" evidence="1">
    <location>
        <begin position="63"/>
        <end position="95"/>
    </location>
</feature>
<gene>
    <name evidence="2" type="ORF">IW261DRAFT_1509589</name>
</gene>
<keyword evidence="3" id="KW-1185">Reference proteome</keyword>
<organism evidence="2 3">
    <name type="scientific">Armillaria novae-zelandiae</name>
    <dbReference type="NCBI Taxonomy" id="153914"/>
    <lineage>
        <taxon>Eukaryota</taxon>
        <taxon>Fungi</taxon>
        <taxon>Dikarya</taxon>
        <taxon>Basidiomycota</taxon>
        <taxon>Agaricomycotina</taxon>
        <taxon>Agaricomycetes</taxon>
        <taxon>Agaricomycetidae</taxon>
        <taxon>Agaricales</taxon>
        <taxon>Marasmiineae</taxon>
        <taxon>Physalacriaceae</taxon>
        <taxon>Armillaria</taxon>
    </lineage>
</organism>
<evidence type="ECO:0000313" key="2">
    <source>
        <dbReference type="EMBL" id="KAK0472001.1"/>
    </source>
</evidence>
<evidence type="ECO:0000256" key="1">
    <source>
        <dbReference type="SAM" id="Phobius"/>
    </source>
</evidence>
<dbReference type="Proteomes" id="UP001175227">
    <property type="component" value="Unassembled WGS sequence"/>
</dbReference>
<dbReference type="AlphaFoldDB" id="A0AA39T8Q9"/>
<name>A0AA39T8Q9_9AGAR</name>
<keyword evidence="1" id="KW-0472">Membrane</keyword>
<keyword evidence="1" id="KW-1133">Transmembrane helix</keyword>
<sequence>MSQFLHSFRRSSAEGPILNNGTYSSYGSTEAALAGGHNIETRNRLLDRFGIREAQGIALIGQIILILFTLIPFVLICIAIPVALLSTGSGAWLVIGHWLLLHLSTPPNPNLYVSFWSTFLVGFWGSMAAFLPFSVLSISLKFCVIRASDRASRILEFVLGALWVGVDSAAGVPLVRHYYGIETLGIEYAVGAAYTSGAVCFFLLIVSLLCMFCAL</sequence>
<protein>
    <submittedName>
        <fullName evidence="2">Uncharacterized protein</fullName>
    </submittedName>
</protein>
<feature type="transmembrane region" description="Helical" evidence="1">
    <location>
        <begin position="191"/>
        <end position="214"/>
    </location>
</feature>
<dbReference type="EMBL" id="JAUEPR010000044">
    <property type="protein sequence ID" value="KAK0472001.1"/>
    <property type="molecule type" value="Genomic_DNA"/>
</dbReference>
<keyword evidence="1" id="KW-0812">Transmembrane</keyword>
<accession>A0AA39T8Q9</accession>
<feature type="transmembrane region" description="Helical" evidence="1">
    <location>
        <begin position="157"/>
        <end position="179"/>
    </location>
</feature>
<comment type="caution">
    <text evidence="2">The sequence shown here is derived from an EMBL/GenBank/DDBJ whole genome shotgun (WGS) entry which is preliminary data.</text>
</comment>
<evidence type="ECO:0000313" key="3">
    <source>
        <dbReference type="Proteomes" id="UP001175227"/>
    </source>
</evidence>
<feature type="transmembrane region" description="Helical" evidence="1">
    <location>
        <begin position="115"/>
        <end position="136"/>
    </location>
</feature>
<proteinExistence type="predicted"/>
<reference evidence="2" key="1">
    <citation type="submission" date="2023-06" db="EMBL/GenBank/DDBJ databases">
        <authorList>
            <consortium name="Lawrence Berkeley National Laboratory"/>
            <person name="Ahrendt S."/>
            <person name="Sahu N."/>
            <person name="Indic B."/>
            <person name="Wong-Bajracharya J."/>
            <person name="Merenyi Z."/>
            <person name="Ke H.-M."/>
            <person name="Monk M."/>
            <person name="Kocsube S."/>
            <person name="Drula E."/>
            <person name="Lipzen A."/>
            <person name="Balint B."/>
            <person name="Henrissat B."/>
            <person name="Andreopoulos B."/>
            <person name="Martin F.M."/>
            <person name="Harder C.B."/>
            <person name="Rigling D."/>
            <person name="Ford K.L."/>
            <person name="Foster G.D."/>
            <person name="Pangilinan J."/>
            <person name="Papanicolaou A."/>
            <person name="Barry K."/>
            <person name="LaButti K."/>
            <person name="Viragh M."/>
            <person name="Koriabine M."/>
            <person name="Yan M."/>
            <person name="Riley R."/>
            <person name="Champramary S."/>
            <person name="Plett K.L."/>
            <person name="Tsai I.J."/>
            <person name="Slot J."/>
            <person name="Sipos G."/>
            <person name="Plett J."/>
            <person name="Nagy L.G."/>
            <person name="Grigoriev I.V."/>
        </authorList>
    </citation>
    <scope>NUCLEOTIDE SEQUENCE</scope>
    <source>
        <strain evidence="2">ICMP 16352</strain>
    </source>
</reference>